<evidence type="ECO:0000256" key="1">
    <source>
        <dbReference type="HAMAP-Rule" id="MF_02209"/>
    </source>
</evidence>
<dbReference type="InterPro" id="IPR058740">
    <property type="entry name" value="MurL_N"/>
</dbReference>
<keyword evidence="1" id="KW-0961">Cell wall biogenesis/degradation</keyword>
<name>A0ABT9P2Q6_9ACTN</name>
<dbReference type="Pfam" id="PF26298">
    <property type="entry name" value="MurL_epimerase_C"/>
    <property type="match status" value="1"/>
</dbReference>
<proteinExistence type="inferred from homology"/>
<keyword evidence="1" id="KW-0573">Peptidoglycan synthesis</keyword>
<accession>A0ABT9P2Q6</accession>
<sequence>MSTPPATPADERKEPQRAARFTYVGFDIEPAANRVVCRYRLDDTEFSEVVSFPGGGDWTTPAVTEAARILFLLTGVSYYKAGAPPVVDLGETALTETELAFLKSFYQDGLGEFAYRNGISLQDLEFETEILERTHSAQYRPRQNSPLVPFGGGVDSIVSVEQIRPHTQDAALFVVTRPGDEFDAIEEPAKVTGWPVVRAERSIDPTILRSRELGFLNGHVPVTGIISAITVLAAVLEGRDAVVLSNEWSASSATLHDNGRPVNHQFSKSETFEAGFRDVLAGALGDGLQYFSLLRALSEVWIAARFAEQPQYFDHFRSCNKAFLIDTTKRFDHWCGVCDKCAFIDLVLAPFVSKEDLQRIFRVAGEPLQKPELLETFRRLLGFVPDAKPWECVGDVSESRVAARAAAARPDRAGDQILQTLALAAGGYGDPAPEELLKPMSRHFVPERYQPEILRNAHE</sequence>
<comment type="similarity">
    <text evidence="1">Belongs to the MurL family.</text>
</comment>
<keyword evidence="1" id="KW-0132">Cell division</keyword>
<dbReference type="Pfam" id="PF26299">
    <property type="entry name" value="MurL_N"/>
    <property type="match status" value="1"/>
</dbReference>
<keyword evidence="1" id="KW-0133">Cell shape</keyword>
<comment type="caution">
    <text evidence="4">The sequence shown here is derived from an EMBL/GenBank/DDBJ whole genome shotgun (WGS) entry which is preliminary data.</text>
</comment>
<dbReference type="EC" id="5.1.1.23" evidence="1"/>
<comment type="function">
    <text evidence="1">Cell wall formation. Catalyzes epimerization of the terminal L-glutamate in UDP-N-acetyl-alpha-D-muramoyl-L-alanyl-L-glutamate.</text>
</comment>
<gene>
    <name evidence="1" type="primary">murL</name>
    <name evidence="4" type="ORF">J2S57_002595</name>
</gene>
<keyword evidence="5" id="KW-1185">Reference proteome</keyword>
<keyword evidence="1" id="KW-0131">Cell cycle</keyword>
<dbReference type="InterPro" id="IPR043689">
    <property type="entry name" value="MurL"/>
</dbReference>
<dbReference type="Proteomes" id="UP001235712">
    <property type="component" value="Unassembled WGS sequence"/>
</dbReference>
<feature type="domain" description="MurL C-terminal" evidence="2">
    <location>
        <begin position="316"/>
        <end position="423"/>
    </location>
</feature>
<dbReference type="HAMAP" id="MF_02209">
    <property type="entry name" value="MurL"/>
    <property type="match status" value="1"/>
</dbReference>
<reference evidence="4 5" key="1">
    <citation type="submission" date="2023-07" db="EMBL/GenBank/DDBJ databases">
        <title>Sequencing the genomes of 1000 actinobacteria strains.</title>
        <authorList>
            <person name="Klenk H.-P."/>
        </authorList>
    </citation>
    <scope>NUCLEOTIDE SEQUENCE [LARGE SCALE GENOMIC DNA]</scope>
    <source>
        <strain evidence="4 5">DSM 44388</strain>
    </source>
</reference>
<comment type="catalytic activity">
    <reaction evidence="1">
        <text>UDP-N-acetyl-alpha-D-muramoyl-L-alanyl-L-glutamate + ATP + H2O = UDP-N-acetyl-alpha-D-muramoyl-L-alanyl-D-glutamate + AMP + diphosphate + H(+)</text>
        <dbReference type="Rhea" id="RHEA:58812"/>
        <dbReference type="ChEBI" id="CHEBI:15377"/>
        <dbReference type="ChEBI" id="CHEBI:15378"/>
        <dbReference type="ChEBI" id="CHEBI:30616"/>
        <dbReference type="ChEBI" id="CHEBI:33019"/>
        <dbReference type="ChEBI" id="CHEBI:83900"/>
        <dbReference type="ChEBI" id="CHEBI:142725"/>
        <dbReference type="ChEBI" id="CHEBI:456215"/>
        <dbReference type="EC" id="5.1.1.23"/>
    </reaction>
</comment>
<dbReference type="RefSeq" id="WP_307242104.1">
    <property type="nucleotide sequence ID" value="NZ_JAUSQZ010000001.1"/>
</dbReference>
<organism evidence="4 5">
    <name type="scientific">Kineosporia succinea</name>
    <dbReference type="NCBI Taxonomy" id="84632"/>
    <lineage>
        <taxon>Bacteria</taxon>
        <taxon>Bacillati</taxon>
        <taxon>Actinomycetota</taxon>
        <taxon>Actinomycetes</taxon>
        <taxon>Kineosporiales</taxon>
        <taxon>Kineosporiaceae</taxon>
        <taxon>Kineosporia</taxon>
    </lineage>
</organism>
<evidence type="ECO:0000313" key="4">
    <source>
        <dbReference type="EMBL" id="MDP9826846.1"/>
    </source>
</evidence>
<protein>
    <recommendedName>
        <fullName evidence="1">UDP-N-acetyl-alpha-D-muramoyl-L-alanyl-L-glutamate epimerase</fullName>
        <ecNumber evidence="1">5.1.1.23</ecNumber>
    </recommendedName>
    <alternativeName>
        <fullName evidence="1">UDP-MurNAc-L-Ala-L-Glu epimerase</fullName>
    </alternativeName>
</protein>
<dbReference type="InterPro" id="IPR058741">
    <property type="entry name" value="MurL_C"/>
</dbReference>
<comment type="pathway">
    <text evidence="1">Cell wall biogenesis; peptidoglycan biosynthesis.</text>
</comment>
<evidence type="ECO:0000259" key="2">
    <source>
        <dbReference type="Pfam" id="PF26298"/>
    </source>
</evidence>
<evidence type="ECO:0000259" key="3">
    <source>
        <dbReference type="Pfam" id="PF26299"/>
    </source>
</evidence>
<feature type="domain" description="MurL N-terminal" evidence="3">
    <location>
        <begin position="14"/>
        <end position="293"/>
    </location>
</feature>
<evidence type="ECO:0000313" key="5">
    <source>
        <dbReference type="Proteomes" id="UP001235712"/>
    </source>
</evidence>
<keyword evidence="1" id="KW-0413">Isomerase</keyword>
<dbReference type="EMBL" id="JAUSQZ010000001">
    <property type="protein sequence ID" value="MDP9826846.1"/>
    <property type="molecule type" value="Genomic_DNA"/>
</dbReference>